<evidence type="ECO:0000256" key="4">
    <source>
        <dbReference type="ARBA" id="ARBA00022982"/>
    </source>
</evidence>
<keyword evidence="5 6" id="KW-0408">Iron</keyword>
<accession>A0A080LXC9</accession>
<reference evidence="8 9" key="1">
    <citation type="submission" date="2014-02" db="EMBL/GenBank/DDBJ databases">
        <title>Expanding our view of genomic diversity in Candidatus Accumulibacter clades.</title>
        <authorList>
            <person name="Skennerton C.T."/>
            <person name="Barr J.J."/>
            <person name="Slater F.R."/>
            <person name="Bond P.L."/>
            <person name="Tyson G.W."/>
        </authorList>
    </citation>
    <scope>NUCLEOTIDE SEQUENCE [LARGE SCALE GENOMIC DNA]</scope>
    <source>
        <strain evidence="9">BA-91</strain>
    </source>
</reference>
<name>A0A080LXC9_9PROT</name>
<keyword evidence="2 6" id="KW-0349">Heme</keyword>
<gene>
    <name evidence="8" type="ORF">AW09_001347</name>
</gene>
<keyword evidence="1" id="KW-0813">Transport</keyword>
<evidence type="ECO:0000256" key="3">
    <source>
        <dbReference type="ARBA" id="ARBA00022723"/>
    </source>
</evidence>
<sequence length="376" mass="40324">MRPVGIVKKRGMLMTHRTHAVIDRTLDSVLKRFAIPTIFALTTSIAPVTAAAQGVERSGKDVVEESCFACHGSGANGAPKIGDKQAWAKRASQGLTGLTKNALNGIRQMPPHGGNTNLTDTEIERAITYMVNQSGGNWTEPVSRTARVPERTGEQIVQARCVKCHQTGEGGAPRIGDREAWIPRVKEGLDVVVRSAIQGHGGMPARGGQADLTDAEIRSAIVYMFNKGTVQTGSTAAAVAAAPAMRADGMHKVIAGTEIDLGIVSAESIRARHPTPDYESSMHGGIPSGKAYYHLNISLRNSDNKAAIKDAEVEARVANPVTGVETKKLELMEIGSAISYGNYFRMPEKTPYTIMVQVRKPGSSQAIEAKFDFKHD</sequence>
<evidence type="ECO:0000256" key="1">
    <source>
        <dbReference type="ARBA" id="ARBA00022448"/>
    </source>
</evidence>
<dbReference type="PRINTS" id="PR00607">
    <property type="entry name" value="CYTCHROMECIE"/>
</dbReference>
<evidence type="ECO:0000313" key="9">
    <source>
        <dbReference type="Proteomes" id="UP000020077"/>
    </source>
</evidence>
<keyword evidence="4" id="KW-0249">Electron transport</keyword>
<dbReference type="PROSITE" id="PS51007">
    <property type="entry name" value="CYTC"/>
    <property type="match status" value="2"/>
</dbReference>
<dbReference type="PANTHER" id="PTHR40942">
    <property type="match status" value="1"/>
</dbReference>
<dbReference type="Proteomes" id="UP000020077">
    <property type="component" value="Unassembled WGS sequence"/>
</dbReference>
<evidence type="ECO:0000259" key="7">
    <source>
        <dbReference type="PROSITE" id="PS51007"/>
    </source>
</evidence>
<feature type="domain" description="Cytochrome c" evidence="7">
    <location>
        <begin position="54"/>
        <end position="134"/>
    </location>
</feature>
<dbReference type="InterPro" id="IPR009056">
    <property type="entry name" value="Cyt_c-like_dom"/>
</dbReference>
<keyword evidence="3 6" id="KW-0479">Metal-binding</keyword>
<evidence type="ECO:0000313" key="8">
    <source>
        <dbReference type="EMBL" id="KFB73398.1"/>
    </source>
</evidence>
<protein>
    <submittedName>
        <fullName evidence="8">Cytochrome c555</fullName>
    </submittedName>
</protein>
<proteinExistence type="predicted"/>
<dbReference type="GO" id="GO:0020037">
    <property type="term" value="F:heme binding"/>
    <property type="evidence" value="ECO:0007669"/>
    <property type="project" value="InterPro"/>
</dbReference>
<feature type="domain" description="Cytochrome c" evidence="7">
    <location>
        <begin position="148"/>
        <end position="228"/>
    </location>
</feature>
<dbReference type="Gene3D" id="1.10.760.10">
    <property type="entry name" value="Cytochrome c-like domain"/>
    <property type="match status" value="2"/>
</dbReference>
<dbReference type="InterPro" id="IPR002323">
    <property type="entry name" value="Cyt_CIE"/>
</dbReference>
<comment type="caution">
    <text evidence="8">The sequence shown here is derived from an EMBL/GenBank/DDBJ whole genome shotgun (WGS) entry which is preliminary data.</text>
</comment>
<evidence type="ECO:0000256" key="2">
    <source>
        <dbReference type="ARBA" id="ARBA00022617"/>
    </source>
</evidence>
<dbReference type="PANTHER" id="PTHR40942:SF4">
    <property type="entry name" value="CYTOCHROME C5"/>
    <property type="match status" value="1"/>
</dbReference>
<dbReference type="Pfam" id="PF13442">
    <property type="entry name" value="Cytochrome_CBB3"/>
    <property type="match status" value="2"/>
</dbReference>
<dbReference type="EMBL" id="JDVG02000230">
    <property type="protein sequence ID" value="KFB73398.1"/>
    <property type="molecule type" value="Genomic_DNA"/>
</dbReference>
<dbReference type="GO" id="GO:0005506">
    <property type="term" value="F:iron ion binding"/>
    <property type="evidence" value="ECO:0007669"/>
    <property type="project" value="InterPro"/>
</dbReference>
<dbReference type="SUPFAM" id="SSF46626">
    <property type="entry name" value="Cytochrome c"/>
    <property type="match status" value="2"/>
</dbReference>
<dbReference type="AlphaFoldDB" id="A0A080LXC9"/>
<organism evidence="8 9">
    <name type="scientific">Candidatus Accumulibacter phosphatis</name>
    <dbReference type="NCBI Taxonomy" id="327160"/>
    <lineage>
        <taxon>Bacteria</taxon>
        <taxon>Pseudomonadati</taxon>
        <taxon>Pseudomonadota</taxon>
        <taxon>Betaproteobacteria</taxon>
        <taxon>Candidatus Accumulibacter</taxon>
    </lineage>
</organism>
<evidence type="ECO:0000256" key="5">
    <source>
        <dbReference type="ARBA" id="ARBA00023004"/>
    </source>
</evidence>
<dbReference type="InterPro" id="IPR036909">
    <property type="entry name" value="Cyt_c-like_dom_sf"/>
</dbReference>
<dbReference type="GO" id="GO:0009055">
    <property type="term" value="F:electron transfer activity"/>
    <property type="evidence" value="ECO:0007669"/>
    <property type="project" value="InterPro"/>
</dbReference>
<evidence type="ECO:0000256" key="6">
    <source>
        <dbReference type="PROSITE-ProRule" id="PRU00433"/>
    </source>
</evidence>